<feature type="transmembrane region" description="Helical" evidence="6">
    <location>
        <begin position="109"/>
        <end position="132"/>
    </location>
</feature>
<name>A0A1M6ARA5_9FLAO</name>
<keyword evidence="9" id="KW-1185">Reference proteome</keyword>
<feature type="transmembrane region" description="Helical" evidence="6">
    <location>
        <begin position="153"/>
        <end position="174"/>
    </location>
</feature>
<evidence type="ECO:0000313" key="8">
    <source>
        <dbReference type="EMBL" id="SHI39044.1"/>
    </source>
</evidence>
<keyword evidence="3" id="KW-0560">Oxidoreductase</keyword>
<dbReference type="SUPFAM" id="SSF103501">
    <property type="entry name" value="Respiratory nitrate reductase 1 gamma chain"/>
    <property type="match status" value="1"/>
</dbReference>
<dbReference type="InterPro" id="IPR017900">
    <property type="entry name" value="4Fe4S_Fe_S_CS"/>
</dbReference>
<gene>
    <name evidence="8" type="ORF">SAMN05443429_101390</name>
</gene>
<dbReference type="SUPFAM" id="SSF46548">
    <property type="entry name" value="alpha-helical ferredoxin"/>
    <property type="match status" value="1"/>
</dbReference>
<dbReference type="AlphaFoldDB" id="A0A1M6ARA5"/>
<dbReference type="GO" id="GO:0016491">
    <property type="term" value="F:oxidoreductase activity"/>
    <property type="evidence" value="ECO:0007669"/>
    <property type="project" value="UniProtKB-KW"/>
</dbReference>
<dbReference type="GO" id="GO:0051539">
    <property type="term" value="F:4 iron, 4 sulfur cluster binding"/>
    <property type="evidence" value="ECO:0007669"/>
    <property type="project" value="UniProtKB-KW"/>
</dbReference>
<evidence type="ECO:0000256" key="2">
    <source>
        <dbReference type="ARBA" id="ARBA00022723"/>
    </source>
</evidence>
<dbReference type="PROSITE" id="PS51379">
    <property type="entry name" value="4FE4S_FER_2"/>
    <property type="match status" value="2"/>
</dbReference>
<evidence type="ECO:0000256" key="4">
    <source>
        <dbReference type="ARBA" id="ARBA00023004"/>
    </source>
</evidence>
<feature type="transmembrane region" description="Helical" evidence="6">
    <location>
        <begin position="217"/>
        <end position="235"/>
    </location>
</feature>
<dbReference type="InterPro" id="IPR036197">
    <property type="entry name" value="NarG-like_sf"/>
</dbReference>
<dbReference type="Gene3D" id="1.10.1060.10">
    <property type="entry name" value="Alpha-helical ferredoxin"/>
    <property type="match status" value="1"/>
</dbReference>
<evidence type="ECO:0000259" key="7">
    <source>
        <dbReference type="PROSITE" id="PS51379"/>
    </source>
</evidence>
<dbReference type="RefSeq" id="WP_073177772.1">
    <property type="nucleotide sequence ID" value="NZ_FQYI01000001.1"/>
</dbReference>
<dbReference type="Gene3D" id="1.20.950.20">
    <property type="entry name" value="Transmembrane di-heme cytochromes, Chain C"/>
    <property type="match status" value="1"/>
</dbReference>
<feature type="domain" description="4Fe-4S ferredoxin-type" evidence="7">
    <location>
        <begin position="369"/>
        <end position="401"/>
    </location>
</feature>
<keyword evidence="2" id="KW-0479">Metal-binding</keyword>
<dbReference type="PANTHER" id="PTHR43255:SF1">
    <property type="entry name" value="IRON-SULFUR-BINDING OXIDOREDUCTASE FADF-RELATED"/>
    <property type="match status" value="1"/>
</dbReference>
<evidence type="ECO:0000256" key="1">
    <source>
        <dbReference type="ARBA" id="ARBA00022485"/>
    </source>
</evidence>
<feature type="transmembrane region" description="Helical" evidence="6">
    <location>
        <begin position="68"/>
        <end position="89"/>
    </location>
</feature>
<keyword evidence="6" id="KW-0812">Transmembrane</keyword>
<keyword evidence="5" id="KW-0411">Iron-sulfur</keyword>
<dbReference type="GO" id="GO:0046872">
    <property type="term" value="F:metal ion binding"/>
    <property type="evidence" value="ECO:0007669"/>
    <property type="project" value="UniProtKB-KW"/>
</dbReference>
<organism evidence="8 9">
    <name type="scientific">Cruoricaptor ignavus</name>
    <dbReference type="NCBI Taxonomy" id="1118202"/>
    <lineage>
        <taxon>Bacteria</taxon>
        <taxon>Pseudomonadati</taxon>
        <taxon>Bacteroidota</taxon>
        <taxon>Flavobacteriia</taxon>
        <taxon>Flavobacteriales</taxon>
        <taxon>Weeksellaceae</taxon>
        <taxon>Cruoricaptor</taxon>
    </lineage>
</organism>
<dbReference type="EMBL" id="FQYI01000001">
    <property type="protein sequence ID" value="SHI39044.1"/>
    <property type="molecule type" value="Genomic_DNA"/>
</dbReference>
<dbReference type="Proteomes" id="UP000184335">
    <property type="component" value="Unassembled WGS sequence"/>
</dbReference>
<dbReference type="InterPro" id="IPR009051">
    <property type="entry name" value="Helical_ferredxn"/>
</dbReference>
<dbReference type="Pfam" id="PF13187">
    <property type="entry name" value="Fer4_9"/>
    <property type="match status" value="1"/>
</dbReference>
<proteinExistence type="predicted"/>
<keyword evidence="4" id="KW-0408">Iron</keyword>
<accession>A0A1M6ARA5</accession>
<reference evidence="8 9" key="1">
    <citation type="submission" date="2016-11" db="EMBL/GenBank/DDBJ databases">
        <authorList>
            <person name="Jaros S."/>
            <person name="Januszkiewicz K."/>
            <person name="Wedrychowicz H."/>
        </authorList>
    </citation>
    <scope>NUCLEOTIDE SEQUENCE [LARGE SCALE GENOMIC DNA]</scope>
    <source>
        <strain evidence="8 9">DSM 25479</strain>
    </source>
</reference>
<evidence type="ECO:0000313" key="9">
    <source>
        <dbReference type="Proteomes" id="UP000184335"/>
    </source>
</evidence>
<protein>
    <submittedName>
        <fullName evidence="8">4Fe-4S dicluster domain-containing protein</fullName>
    </submittedName>
</protein>
<dbReference type="PROSITE" id="PS00198">
    <property type="entry name" value="4FE4S_FER_1"/>
    <property type="match status" value="2"/>
</dbReference>
<sequence length="444" mass="51224">MQYLDNIFFAICLIAGLGFFYKHIKEIYRNIKLGKSIDRRDHPKERWNTMFRVAFGQSKMGARPVAGFMHFLVYSGFIIINLELIEIFIDGIFGTHRFLAGIFGDTLYSYFTALLDIMALLVTIAVVVFFIRRNIIHIKRLNMKEMVGWPMKDANLILIIEFALMMAFFSMNAADSILQQRGVLPKHGSFPISSNLIAPFFEVFSFSDTFLMFIERFAWWFHFLGVMFFMNYLYWSKHLHILFAFPNTWFAKLQPKGQLNNLQSVTDEIKLMMDPNADPYAAAPEPDPNAVPEKFGANDIFDLNQVQLLNAYTCTECGRCTSVCPANLTGKKLSPRKIMMDTRNRLEEVGRNINANGKFVDDGKKLIDDHITREELRACTTCNACVQACPILIDPLSIIMDLRRYMIMEESSAPQEWNLMMSNIENNAAPWQYNQADRLNWAND</sequence>
<dbReference type="InterPro" id="IPR017896">
    <property type="entry name" value="4Fe4S_Fe-S-bd"/>
</dbReference>
<keyword evidence="6" id="KW-1133">Transmembrane helix</keyword>
<evidence type="ECO:0000256" key="5">
    <source>
        <dbReference type="ARBA" id="ARBA00023014"/>
    </source>
</evidence>
<keyword evidence="6" id="KW-0472">Membrane</keyword>
<dbReference type="STRING" id="1118202.SAMN05443429_101390"/>
<dbReference type="InterPro" id="IPR051460">
    <property type="entry name" value="HdrC_iron-sulfur_subunit"/>
</dbReference>
<dbReference type="OrthoDB" id="9769677at2"/>
<evidence type="ECO:0000256" key="3">
    <source>
        <dbReference type="ARBA" id="ARBA00023002"/>
    </source>
</evidence>
<keyword evidence="1" id="KW-0004">4Fe-4S</keyword>
<dbReference type="GO" id="GO:0005886">
    <property type="term" value="C:plasma membrane"/>
    <property type="evidence" value="ECO:0007669"/>
    <property type="project" value="TreeGrafter"/>
</dbReference>
<evidence type="ECO:0000256" key="6">
    <source>
        <dbReference type="SAM" id="Phobius"/>
    </source>
</evidence>
<feature type="transmembrane region" description="Helical" evidence="6">
    <location>
        <begin position="6"/>
        <end position="24"/>
    </location>
</feature>
<feature type="domain" description="4Fe-4S ferredoxin-type" evidence="7">
    <location>
        <begin position="305"/>
        <end position="336"/>
    </location>
</feature>
<dbReference type="PANTHER" id="PTHR43255">
    <property type="entry name" value="IRON-SULFUR-BINDING OXIDOREDUCTASE FADF-RELATED-RELATED"/>
    <property type="match status" value="1"/>
</dbReference>